<dbReference type="eggNOG" id="KOG4391">
    <property type="taxonomic scope" value="Eukaryota"/>
</dbReference>
<sequence>MLLRFIKMFLGGLTVLSTISVSAIYFLQNKVVYPSWAQGARNHVDTPDKFDMPYKRVELTTRDDIVIEGYDIQNDDPDSISTVLILCPNAGNIGFFLPIVDIFYRQLNLSVFIYSYRGYGFSEGSPSEDGLKIDADRVMSYLATSSFHKNKKLILYGRSLGGANAIYIASKFSQLCDAVILENTFLSIPKVIPYMYPPLKYFAYFCHEIWESESEIINCSSSAPFLFLSGLQDEIVPPMHMKKLYQLCPSSQKQVIEFPSGHHNDTIIQDGYWEVIRTFLEQYKLIN</sequence>
<dbReference type="OrthoDB" id="10249433at2759"/>
<organism evidence="3">
    <name type="scientific">Vanderwaltozyma polyspora (strain ATCC 22028 / DSM 70294 / BCRC 21397 / CBS 2163 / NBRC 10782 / NRRL Y-8283 / UCD 57-17)</name>
    <name type="common">Kluyveromyces polysporus</name>
    <dbReference type="NCBI Taxonomy" id="436907"/>
    <lineage>
        <taxon>Eukaryota</taxon>
        <taxon>Fungi</taxon>
        <taxon>Dikarya</taxon>
        <taxon>Ascomycota</taxon>
        <taxon>Saccharomycotina</taxon>
        <taxon>Saccharomycetes</taxon>
        <taxon>Saccharomycetales</taxon>
        <taxon>Saccharomycetaceae</taxon>
        <taxon>Vanderwaltozyma</taxon>
    </lineage>
</organism>
<gene>
    <name evidence="2" type="ORF">Kpol_1038p19</name>
</gene>
<evidence type="ECO:0000313" key="3">
    <source>
        <dbReference type="Proteomes" id="UP000000267"/>
    </source>
</evidence>
<dbReference type="RefSeq" id="XP_001643170.1">
    <property type="nucleotide sequence ID" value="XM_001643120.1"/>
</dbReference>
<accession>A7TR09</accession>
<evidence type="ECO:0000259" key="1">
    <source>
        <dbReference type="Pfam" id="PF00561"/>
    </source>
</evidence>
<dbReference type="Proteomes" id="UP000000267">
    <property type="component" value="Unassembled WGS sequence"/>
</dbReference>
<dbReference type="EMBL" id="DS480467">
    <property type="protein sequence ID" value="EDO15312.1"/>
    <property type="molecule type" value="Genomic_DNA"/>
</dbReference>
<dbReference type="HOGENOM" id="CLU_029375_2_0_1"/>
<dbReference type="InParanoid" id="A7TR09"/>
<name>A7TR09_VANPO</name>
<dbReference type="KEGG" id="vpo:Kpol_1038p19"/>
<dbReference type="PANTHER" id="PTHR12277:SF81">
    <property type="entry name" value="PROTEIN ABHD13"/>
    <property type="match status" value="1"/>
</dbReference>
<evidence type="ECO:0000313" key="2">
    <source>
        <dbReference type="EMBL" id="EDO15312.1"/>
    </source>
</evidence>
<dbReference type="GO" id="GO:0008474">
    <property type="term" value="F:palmitoyl-(protein) hydrolase activity"/>
    <property type="evidence" value="ECO:0007669"/>
    <property type="project" value="TreeGrafter"/>
</dbReference>
<dbReference type="STRING" id="436907.A7TR09"/>
<dbReference type="InterPro" id="IPR000073">
    <property type="entry name" value="AB_hydrolase_1"/>
</dbReference>
<dbReference type="InterPro" id="IPR029058">
    <property type="entry name" value="AB_hydrolase_fold"/>
</dbReference>
<dbReference type="OMA" id="IAQVFYK"/>
<feature type="domain" description="AB hydrolase-1" evidence="1">
    <location>
        <begin position="110"/>
        <end position="186"/>
    </location>
</feature>
<dbReference type="SUPFAM" id="SSF53474">
    <property type="entry name" value="alpha/beta-Hydrolases"/>
    <property type="match status" value="1"/>
</dbReference>
<dbReference type="PANTHER" id="PTHR12277">
    <property type="entry name" value="ALPHA/BETA HYDROLASE DOMAIN-CONTAINING PROTEIN"/>
    <property type="match status" value="1"/>
</dbReference>
<dbReference type="GeneID" id="5543378"/>
<dbReference type="GO" id="GO:0016020">
    <property type="term" value="C:membrane"/>
    <property type="evidence" value="ECO:0007669"/>
    <property type="project" value="TreeGrafter"/>
</dbReference>
<dbReference type="Gene3D" id="3.40.50.1820">
    <property type="entry name" value="alpha/beta hydrolase"/>
    <property type="match status" value="1"/>
</dbReference>
<dbReference type="PhylomeDB" id="A7TR09"/>
<dbReference type="FunCoup" id="A7TR09">
    <property type="interactions" value="650"/>
</dbReference>
<protein>
    <recommendedName>
        <fullName evidence="1">AB hydrolase-1 domain-containing protein</fullName>
    </recommendedName>
</protein>
<reference evidence="2 3" key="1">
    <citation type="journal article" date="2007" name="Proc. Natl. Acad. Sci. U.S.A.">
        <title>Independent sorting-out of thousands of duplicated gene pairs in two yeast species descended from a whole-genome duplication.</title>
        <authorList>
            <person name="Scannell D.R."/>
            <person name="Frank A.C."/>
            <person name="Conant G.C."/>
            <person name="Byrne K.P."/>
            <person name="Woolfit M."/>
            <person name="Wolfe K.H."/>
        </authorList>
    </citation>
    <scope>NUCLEOTIDE SEQUENCE [LARGE SCALE GENOMIC DNA]</scope>
    <source>
        <strain evidence="3">ATCC 22028 / DSM 70294 / BCRC 21397 / CBS 2163 / NBRC 10782 / NRRL Y-8283 / UCD 57-17</strain>
    </source>
</reference>
<keyword evidence="3" id="KW-1185">Reference proteome</keyword>
<proteinExistence type="predicted"/>
<dbReference type="AlphaFoldDB" id="A7TR09"/>
<dbReference type="Pfam" id="PF00561">
    <property type="entry name" value="Abhydrolase_1"/>
    <property type="match status" value="1"/>
</dbReference>